<dbReference type="EMBL" id="CP041932">
    <property type="protein sequence ID" value="QEK14859.1"/>
    <property type="molecule type" value="Genomic_DNA"/>
</dbReference>
<dbReference type="GeneID" id="41609568"/>
<accession>A0A5C0SPQ8</accession>
<dbReference type="RefSeq" id="WP_148882831.1">
    <property type="nucleotide sequence ID" value="NZ_CP041932.1"/>
</dbReference>
<dbReference type="AlphaFoldDB" id="A0A5C0SPQ8"/>
<evidence type="ECO:0000313" key="1">
    <source>
        <dbReference type="EMBL" id="QEK14859.1"/>
    </source>
</evidence>
<organism evidence="1 2">
    <name type="scientific">Thermococcus aciditolerans</name>
    <dbReference type="NCBI Taxonomy" id="2598455"/>
    <lineage>
        <taxon>Archaea</taxon>
        <taxon>Methanobacteriati</taxon>
        <taxon>Methanobacteriota</taxon>
        <taxon>Thermococci</taxon>
        <taxon>Thermococcales</taxon>
        <taxon>Thermococcaceae</taxon>
        <taxon>Thermococcus</taxon>
    </lineage>
</organism>
<keyword evidence="2" id="KW-1185">Reference proteome</keyword>
<dbReference type="Proteomes" id="UP000322631">
    <property type="component" value="Chromosome"/>
</dbReference>
<evidence type="ECO:0000313" key="2">
    <source>
        <dbReference type="Proteomes" id="UP000322631"/>
    </source>
</evidence>
<dbReference type="KEGG" id="them:FPV09_06895"/>
<sequence>MRLRKLLGVLLLGGLLFGLVSAWKPLVPTAASCNEVWDHDTDEKSWDARTLVWAGAHAKVLVCNGRFVRIVPDPNHQPPSPHLVAEAQGVQRTRDPITLVDDDLKWAYARVDYIDPDTGKEDHVVARIPHLWP</sequence>
<name>A0A5C0SPQ8_9EURY</name>
<reference evidence="1 2" key="1">
    <citation type="submission" date="2019-07" db="EMBL/GenBank/DDBJ databases">
        <title>Complete genome of Thermococcus acidophilus.</title>
        <authorList>
            <person name="Li X."/>
        </authorList>
    </citation>
    <scope>NUCLEOTIDE SEQUENCE [LARGE SCALE GENOMIC DNA]</scope>
    <source>
        <strain evidence="1 2">SY113</strain>
    </source>
</reference>
<protein>
    <submittedName>
        <fullName evidence="1">Uncharacterized protein</fullName>
    </submittedName>
</protein>
<proteinExistence type="predicted"/>
<gene>
    <name evidence="1" type="ORF">FPV09_06895</name>
</gene>